<dbReference type="Gene3D" id="1.10.287.1260">
    <property type="match status" value="1"/>
</dbReference>
<dbReference type="InterPro" id="IPR045275">
    <property type="entry name" value="MscS_archaea/bacteria_type"/>
</dbReference>
<proteinExistence type="inferred from homology"/>
<feature type="region of interest" description="Disordered" evidence="7">
    <location>
        <begin position="273"/>
        <end position="292"/>
    </location>
</feature>
<feature type="domain" description="Mechanosensitive ion channel transmembrane helices 2/3" evidence="11">
    <location>
        <begin position="65"/>
        <end position="104"/>
    </location>
</feature>
<keyword evidence="3" id="KW-1003">Cell membrane</keyword>
<accession>A0A4R3KY08</accession>
<dbReference type="InterPro" id="IPR023408">
    <property type="entry name" value="MscS_beta-dom_sf"/>
</dbReference>
<feature type="transmembrane region" description="Helical" evidence="8">
    <location>
        <begin position="53"/>
        <end position="75"/>
    </location>
</feature>
<comment type="subcellular location">
    <subcellularLocation>
        <location evidence="1">Cell membrane</location>
        <topology evidence="1">Multi-pass membrane protein</topology>
    </subcellularLocation>
</comment>
<evidence type="ECO:0000256" key="3">
    <source>
        <dbReference type="ARBA" id="ARBA00022475"/>
    </source>
</evidence>
<feature type="domain" description="Mechanosensitive ion channel MscS" evidence="9">
    <location>
        <begin position="106"/>
        <end position="173"/>
    </location>
</feature>
<dbReference type="PANTHER" id="PTHR30221">
    <property type="entry name" value="SMALL-CONDUCTANCE MECHANOSENSITIVE CHANNEL"/>
    <property type="match status" value="1"/>
</dbReference>
<dbReference type="PANTHER" id="PTHR30221:SF1">
    <property type="entry name" value="SMALL-CONDUCTANCE MECHANOSENSITIVE CHANNEL"/>
    <property type="match status" value="1"/>
</dbReference>
<dbReference type="Pfam" id="PF00924">
    <property type="entry name" value="MS_channel_2nd"/>
    <property type="match status" value="1"/>
</dbReference>
<dbReference type="Pfam" id="PF21088">
    <property type="entry name" value="MS_channel_1st"/>
    <property type="match status" value="1"/>
</dbReference>
<evidence type="ECO:0000259" key="11">
    <source>
        <dbReference type="Pfam" id="PF21088"/>
    </source>
</evidence>
<evidence type="ECO:0000256" key="8">
    <source>
        <dbReference type="SAM" id="Phobius"/>
    </source>
</evidence>
<dbReference type="SUPFAM" id="SSF50182">
    <property type="entry name" value="Sm-like ribonucleoproteins"/>
    <property type="match status" value="1"/>
</dbReference>
<feature type="transmembrane region" description="Helical" evidence="8">
    <location>
        <begin position="81"/>
        <end position="103"/>
    </location>
</feature>
<evidence type="ECO:0000259" key="10">
    <source>
        <dbReference type="Pfam" id="PF21082"/>
    </source>
</evidence>
<feature type="compositionally biased region" description="Low complexity" evidence="7">
    <location>
        <begin position="278"/>
        <end position="292"/>
    </location>
</feature>
<name>A0A4R3KY08_9SPHI</name>
<feature type="domain" description="Mechanosensitive ion channel MscS C-terminal" evidence="10">
    <location>
        <begin position="180"/>
        <end position="261"/>
    </location>
</feature>
<dbReference type="InterPro" id="IPR011014">
    <property type="entry name" value="MscS_channel_TM-2"/>
</dbReference>
<evidence type="ECO:0000256" key="6">
    <source>
        <dbReference type="ARBA" id="ARBA00023136"/>
    </source>
</evidence>
<evidence type="ECO:0000256" key="5">
    <source>
        <dbReference type="ARBA" id="ARBA00022989"/>
    </source>
</evidence>
<comment type="caution">
    <text evidence="12">The sequence shown here is derived from an EMBL/GenBank/DDBJ whole genome shotgun (WGS) entry which is preliminary data.</text>
</comment>
<keyword evidence="6 8" id="KW-0472">Membrane</keyword>
<dbReference type="InterPro" id="IPR049142">
    <property type="entry name" value="MS_channel_1st"/>
</dbReference>
<sequence length="292" mass="32051">MNETTDNISNYFFNFLYTRGPGILLAIVTLVAGVILIKYLMRGINKRMEKRRVDPSLIGFLSSLANFVLYILLFMSVARMIGIATTSFLTLIGAAGLAIGLALQGSLSNFAGGVLILLFKPFRVGEYISSTSEASGTVKKIDILYTTLTTPGNEEVYAPNGPLANSVITNYSRNGMRRLDFNIGIAYDSDIRKARELMLEIFNSDPRVRKEPAAPIVVLNQLADSSVNLIGRIWVGKDDYWDVFFEGQETIKETLEANGISLPFPQREVIIRNETQQGTGSLGSRSSGTSPS</sequence>
<gene>
    <name evidence="12" type="ORF">EDD80_10252</name>
</gene>
<comment type="similarity">
    <text evidence="2">Belongs to the MscS (TC 1.A.23) family.</text>
</comment>
<evidence type="ECO:0000313" key="13">
    <source>
        <dbReference type="Proteomes" id="UP000295807"/>
    </source>
</evidence>
<keyword evidence="5 8" id="KW-1133">Transmembrane helix</keyword>
<evidence type="ECO:0000256" key="4">
    <source>
        <dbReference type="ARBA" id="ARBA00022692"/>
    </source>
</evidence>
<organism evidence="12 13">
    <name type="scientific">Anseongella ginsenosidimutans</name>
    <dbReference type="NCBI Taxonomy" id="496056"/>
    <lineage>
        <taxon>Bacteria</taxon>
        <taxon>Pseudomonadati</taxon>
        <taxon>Bacteroidota</taxon>
        <taxon>Sphingobacteriia</taxon>
        <taxon>Sphingobacteriales</taxon>
        <taxon>Sphingobacteriaceae</taxon>
        <taxon>Anseongella</taxon>
    </lineage>
</organism>
<evidence type="ECO:0000256" key="2">
    <source>
        <dbReference type="ARBA" id="ARBA00008017"/>
    </source>
</evidence>
<evidence type="ECO:0000259" key="9">
    <source>
        <dbReference type="Pfam" id="PF00924"/>
    </source>
</evidence>
<dbReference type="EMBL" id="SMAD01000002">
    <property type="protein sequence ID" value="TCS88862.1"/>
    <property type="molecule type" value="Genomic_DNA"/>
</dbReference>
<dbReference type="Proteomes" id="UP000295807">
    <property type="component" value="Unassembled WGS sequence"/>
</dbReference>
<dbReference type="Gene3D" id="2.30.30.60">
    <property type="match status" value="1"/>
</dbReference>
<dbReference type="Gene3D" id="3.30.70.100">
    <property type="match status" value="1"/>
</dbReference>
<dbReference type="SUPFAM" id="SSF82861">
    <property type="entry name" value="Mechanosensitive channel protein MscS (YggB), transmembrane region"/>
    <property type="match status" value="1"/>
</dbReference>
<keyword evidence="13" id="KW-1185">Reference proteome</keyword>
<dbReference type="InterPro" id="IPR011066">
    <property type="entry name" value="MscS_channel_C_sf"/>
</dbReference>
<keyword evidence="4 8" id="KW-0812">Transmembrane</keyword>
<reference evidence="12 13" key="1">
    <citation type="submission" date="2019-03" db="EMBL/GenBank/DDBJ databases">
        <title>Genomic Encyclopedia of Type Strains, Phase IV (KMG-IV): sequencing the most valuable type-strain genomes for metagenomic binning, comparative biology and taxonomic classification.</title>
        <authorList>
            <person name="Goeker M."/>
        </authorList>
    </citation>
    <scope>NUCLEOTIDE SEQUENCE [LARGE SCALE GENOMIC DNA]</scope>
    <source>
        <strain evidence="12 13">DSM 21100</strain>
    </source>
</reference>
<dbReference type="InterPro" id="IPR049278">
    <property type="entry name" value="MS_channel_C"/>
</dbReference>
<evidence type="ECO:0000256" key="1">
    <source>
        <dbReference type="ARBA" id="ARBA00004651"/>
    </source>
</evidence>
<dbReference type="AlphaFoldDB" id="A0A4R3KY08"/>
<evidence type="ECO:0000256" key="7">
    <source>
        <dbReference type="SAM" id="MobiDB-lite"/>
    </source>
</evidence>
<dbReference type="GO" id="GO:0005886">
    <property type="term" value="C:plasma membrane"/>
    <property type="evidence" value="ECO:0007669"/>
    <property type="project" value="UniProtKB-SubCell"/>
</dbReference>
<dbReference type="InterPro" id="IPR010920">
    <property type="entry name" value="LSM_dom_sf"/>
</dbReference>
<dbReference type="OrthoDB" id="9809206at2"/>
<feature type="transmembrane region" description="Helical" evidence="8">
    <location>
        <begin position="20"/>
        <end position="41"/>
    </location>
</feature>
<dbReference type="GO" id="GO:0008381">
    <property type="term" value="F:mechanosensitive monoatomic ion channel activity"/>
    <property type="evidence" value="ECO:0007669"/>
    <property type="project" value="InterPro"/>
</dbReference>
<dbReference type="Pfam" id="PF21082">
    <property type="entry name" value="MS_channel_3rd"/>
    <property type="match status" value="1"/>
</dbReference>
<dbReference type="SUPFAM" id="SSF82689">
    <property type="entry name" value="Mechanosensitive channel protein MscS (YggB), C-terminal domain"/>
    <property type="match status" value="1"/>
</dbReference>
<dbReference type="InterPro" id="IPR006685">
    <property type="entry name" value="MscS_channel_2nd"/>
</dbReference>
<evidence type="ECO:0000313" key="12">
    <source>
        <dbReference type="EMBL" id="TCS88862.1"/>
    </source>
</evidence>
<protein>
    <submittedName>
        <fullName evidence="12">Small conductance mechanosensitive channel</fullName>
    </submittedName>
</protein>
<dbReference type="RefSeq" id="WP_132127980.1">
    <property type="nucleotide sequence ID" value="NZ_CP042432.1"/>
</dbReference>